<dbReference type="SUPFAM" id="SSF52540">
    <property type="entry name" value="P-loop containing nucleoside triphosphate hydrolases"/>
    <property type="match status" value="1"/>
</dbReference>
<dbReference type="PANTHER" id="PTHR43582">
    <property type="entry name" value="LINEARMYCIN RESISTANCE ATP-BINDING PROTEIN LNRL"/>
    <property type="match status" value="1"/>
</dbReference>
<dbReference type="PROSITE" id="PS00211">
    <property type="entry name" value="ABC_TRANSPORTER_1"/>
    <property type="match status" value="1"/>
</dbReference>
<proteinExistence type="predicted"/>
<dbReference type="InterPro" id="IPR027417">
    <property type="entry name" value="P-loop_NTPase"/>
</dbReference>
<evidence type="ECO:0000256" key="1">
    <source>
        <dbReference type="ARBA" id="ARBA00022741"/>
    </source>
</evidence>
<dbReference type="RefSeq" id="WP_265994924.1">
    <property type="nucleotide sequence ID" value="NZ_JAPJDN010000002.1"/>
</dbReference>
<evidence type="ECO:0000256" key="2">
    <source>
        <dbReference type="ARBA" id="ARBA00022840"/>
    </source>
</evidence>
<feature type="domain" description="ABC transporter" evidence="3">
    <location>
        <begin position="6"/>
        <end position="237"/>
    </location>
</feature>
<dbReference type="PROSITE" id="PS50893">
    <property type="entry name" value="ABC_TRANSPORTER_2"/>
    <property type="match status" value="1"/>
</dbReference>
<comment type="caution">
    <text evidence="4">The sequence shown here is derived from an EMBL/GenBank/DDBJ whole genome shotgun (WGS) entry which is preliminary data.</text>
</comment>
<evidence type="ECO:0000313" key="5">
    <source>
        <dbReference type="Proteomes" id="UP001300745"/>
    </source>
</evidence>
<accession>A0ABT3S8Q6</accession>
<keyword evidence="1" id="KW-0547">Nucleotide-binding</keyword>
<dbReference type="Pfam" id="PF00005">
    <property type="entry name" value="ABC_tran"/>
    <property type="match status" value="1"/>
</dbReference>
<name>A0ABT3S8Q6_9MYCO</name>
<evidence type="ECO:0000259" key="3">
    <source>
        <dbReference type="PROSITE" id="PS50893"/>
    </source>
</evidence>
<dbReference type="InterPro" id="IPR017871">
    <property type="entry name" value="ABC_transporter-like_CS"/>
</dbReference>
<dbReference type="InterPro" id="IPR003593">
    <property type="entry name" value="AAA+_ATPase"/>
</dbReference>
<dbReference type="GO" id="GO:0005524">
    <property type="term" value="F:ATP binding"/>
    <property type="evidence" value="ECO:0007669"/>
    <property type="project" value="UniProtKB-KW"/>
</dbReference>
<gene>
    <name evidence="4" type="ORF">ORI27_02450</name>
</gene>
<dbReference type="Proteomes" id="UP001300745">
    <property type="component" value="Unassembled WGS sequence"/>
</dbReference>
<keyword evidence="5" id="KW-1185">Reference proteome</keyword>
<dbReference type="PANTHER" id="PTHR43582:SF2">
    <property type="entry name" value="LINEARMYCIN RESISTANCE ATP-BINDING PROTEIN LNRL"/>
    <property type="match status" value="1"/>
</dbReference>
<protein>
    <submittedName>
        <fullName evidence="4">ATP-binding cassette domain-containing protein</fullName>
    </submittedName>
</protein>
<dbReference type="Gene3D" id="3.40.50.300">
    <property type="entry name" value="P-loop containing nucleotide triphosphate hydrolases"/>
    <property type="match status" value="1"/>
</dbReference>
<keyword evidence="2 4" id="KW-0067">ATP-binding</keyword>
<dbReference type="SMART" id="SM00382">
    <property type="entry name" value="AAA"/>
    <property type="match status" value="1"/>
</dbReference>
<dbReference type="InterPro" id="IPR003439">
    <property type="entry name" value="ABC_transporter-like_ATP-bd"/>
</dbReference>
<dbReference type="EMBL" id="JAPJDO010000002">
    <property type="protein sequence ID" value="MCX2935544.1"/>
    <property type="molecule type" value="Genomic_DNA"/>
</dbReference>
<evidence type="ECO:0000313" key="4">
    <source>
        <dbReference type="EMBL" id="MCX2935544.1"/>
    </source>
</evidence>
<reference evidence="4 5" key="1">
    <citation type="submission" date="2022-11" db="EMBL/GenBank/DDBJ databases">
        <title>Mycobacterium sp. nov.</title>
        <authorList>
            <person name="Papic B."/>
            <person name="Spicic S."/>
            <person name="Duvnjak S."/>
        </authorList>
    </citation>
    <scope>NUCLEOTIDE SEQUENCE [LARGE SCALE GENOMIC DNA]</scope>
    <source>
        <strain evidence="4 5">CVI_P4</strain>
    </source>
</reference>
<organism evidence="4 5">
    <name type="scientific">Mycobacterium pinniadriaticum</name>
    <dbReference type="NCBI Taxonomy" id="2994102"/>
    <lineage>
        <taxon>Bacteria</taxon>
        <taxon>Bacillati</taxon>
        <taxon>Actinomycetota</taxon>
        <taxon>Actinomycetes</taxon>
        <taxon>Mycobacteriales</taxon>
        <taxon>Mycobacteriaceae</taxon>
        <taxon>Mycobacterium</taxon>
    </lineage>
</organism>
<sequence length="269" mass="29464">MTAPAIDCQNLTHRYGDFTAVDDLTLQVHTGETLGLLGPNGAGKTTVVRLLTTLAPIQHGQVRIFGLDAHRDTMDIRYNLGYVPQQLSIEPALTGRQNVEWFARLYGVPRSARRQRVSHALEAMQLLDVADRLAGTYSGGMIRRLELAQALVNRPSLLILDEPTVGLDPLARDSVWSQVHSMQQQFGMTVLLTTHYMEEADALCDRVALMHHGRLRAIGTPAELKARVGPDASLEDVFRHYAGSGLEDTADHSDLGAIRAGRKAARNAG</sequence>